<gene>
    <name evidence="2" type="primary">STAP1</name>
</gene>
<dbReference type="Ensembl" id="ENSABRT00000025248.1">
    <property type="protein sequence ID" value="ENSABRP00000017842.1"/>
    <property type="gene ID" value="ENSABRG00000015412.1"/>
</dbReference>
<dbReference type="PANTHER" id="PTHR16186:SF10">
    <property type="entry name" value="SIGNAL-TRANSDUCING ADAPTOR PROTEIN 1"/>
    <property type="match status" value="1"/>
</dbReference>
<dbReference type="GeneTree" id="ENSGT00530000063841"/>
<dbReference type="PANTHER" id="PTHR16186">
    <property type="entry name" value="SIGNAL-TRANSDUCING ADAPTOR PROTEIN-RELATED"/>
    <property type="match status" value="1"/>
</dbReference>
<dbReference type="GO" id="GO:0005739">
    <property type="term" value="C:mitochondrion"/>
    <property type="evidence" value="ECO:0007669"/>
    <property type="project" value="Ensembl"/>
</dbReference>
<evidence type="ECO:0000256" key="1">
    <source>
        <dbReference type="SAM" id="MobiDB-lite"/>
    </source>
</evidence>
<dbReference type="GO" id="GO:0071222">
    <property type="term" value="P:cellular response to lipopolysaccharide"/>
    <property type="evidence" value="ECO:0007669"/>
    <property type="project" value="Ensembl"/>
</dbReference>
<dbReference type="GO" id="GO:0010760">
    <property type="term" value="P:negative regulation of macrophage chemotaxis"/>
    <property type="evidence" value="ECO:0007669"/>
    <property type="project" value="Ensembl"/>
</dbReference>
<dbReference type="InterPro" id="IPR039111">
    <property type="entry name" value="STAP1/STAP2"/>
</dbReference>
<dbReference type="InterPro" id="IPR036860">
    <property type="entry name" value="SH2_dom_sf"/>
</dbReference>
<dbReference type="GO" id="GO:0005829">
    <property type="term" value="C:cytosol"/>
    <property type="evidence" value="ECO:0007669"/>
    <property type="project" value="Ensembl"/>
</dbReference>
<evidence type="ECO:0000313" key="2">
    <source>
        <dbReference type="Ensembl" id="ENSABRP00000017842.1"/>
    </source>
</evidence>
<dbReference type="GO" id="GO:1902227">
    <property type="term" value="P:negative regulation of macrophage colony-stimulating factor signaling pathway"/>
    <property type="evidence" value="ECO:0007669"/>
    <property type="project" value="Ensembl"/>
</dbReference>
<dbReference type="InterPro" id="IPR011993">
    <property type="entry name" value="PH-like_dom_sf"/>
</dbReference>
<dbReference type="SUPFAM" id="SSF55550">
    <property type="entry name" value="SH2 domain"/>
    <property type="match status" value="1"/>
</dbReference>
<organism evidence="2 3">
    <name type="scientific">Anser brachyrhynchus</name>
    <name type="common">Pink-footed goose</name>
    <dbReference type="NCBI Taxonomy" id="132585"/>
    <lineage>
        <taxon>Eukaryota</taxon>
        <taxon>Metazoa</taxon>
        <taxon>Chordata</taxon>
        <taxon>Craniata</taxon>
        <taxon>Vertebrata</taxon>
        <taxon>Euteleostomi</taxon>
        <taxon>Archelosauria</taxon>
        <taxon>Archosauria</taxon>
        <taxon>Dinosauria</taxon>
        <taxon>Saurischia</taxon>
        <taxon>Theropoda</taxon>
        <taxon>Coelurosauria</taxon>
        <taxon>Aves</taxon>
        <taxon>Neognathae</taxon>
        <taxon>Galloanserae</taxon>
        <taxon>Anseriformes</taxon>
        <taxon>Anatidae</taxon>
        <taxon>Anserinae</taxon>
        <taxon>Anser</taxon>
    </lineage>
</organism>
<dbReference type="GO" id="GO:1904151">
    <property type="term" value="P:positive regulation of microglial cell mediated cytotoxicity"/>
    <property type="evidence" value="ECO:0007669"/>
    <property type="project" value="Ensembl"/>
</dbReference>
<dbReference type="GO" id="GO:0005157">
    <property type="term" value="F:macrophage colony-stimulating factor receptor binding"/>
    <property type="evidence" value="ECO:0007669"/>
    <property type="project" value="Ensembl"/>
</dbReference>
<dbReference type="AlphaFoldDB" id="A0A8B9CEV2"/>
<accession>A0A8B9CEV2</accession>
<keyword evidence="3" id="KW-1185">Reference proteome</keyword>
<dbReference type="GO" id="GO:0010628">
    <property type="term" value="P:positive regulation of gene expression"/>
    <property type="evidence" value="ECO:0007669"/>
    <property type="project" value="Ensembl"/>
</dbReference>
<dbReference type="GO" id="GO:0001784">
    <property type="term" value="F:phosphotyrosine residue binding"/>
    <property type="evidence" value="ECO:0007669"/>
    <property type="project" value="Ensembl"/>
</dbReference>
<dbReference type="GO" id="GO:0030296">
    <property type="term" value="F:protein tyrosine kinase activator activity"/>
    <property type="evidence" value="ECO:0007669"/>
    <property type="project" value="Ensembl"/>
</dbReference>
<dbReference type="GO" id="GO:0032991">
    <property type="term" value="C:protein-containing complex"/>
    <property type="evidence" value="ECO:0007669"/>
    <property type="project" value="Ensembl"/>
</dbReference>
<dbReference type="GO" id="GO:0060100">
    <property type="term" value="P:positive regulation of phagocytosis, engulfment"/>
    <property type="evidence" value="ECO:0007669"/>
    <property type="project" value="Ensembl"/>
</dbReference>
<dbReference type="GO" id="GO:1900028">
    <property type="term" value="P:negative regulation of ruffle assembly"/>
    <property type="evidence" value="ECO:0007669"/>
    <property type="project" value="Ensembl"/>
</dbReference>
<dbReference type="GO" id="GO:0016604">
    <property type="term" value="C:nuclear body"/>
    <property type="evidence" value="ECO:0007669"/>
    <property type="project" value="Ensembl"/>
</dbReference>
<dbReference type="Gene3D" id="2.30.29.30">
    <property type="entry name" value="Pleckstrin-homology domain (PH domain)/Phosphotyrosine-binding domain (PTB)"/>
    <property type="match status" value="1"/>
</dbReference>
<dbReference type="GO" id="GO:0050861">
    <property type="term" value="P:positive regulation of B cell receptor signaling pathway"/>
    <property type="evidence" value="ECO:0007669"/>
    <property type="project" value="Ensembl"/>
</dbReference>
<dbReference type="GO" id="GO:1903980">
    <property type="term" value="P:positive regulation of microglial cell activation"/>
    <property type="evidence" value="ECO:0007669"/>
    <property type="project" value="Ensembl"/>
</dbReference>
<reference evidence="2" key="2">
    <citation type="submission" date="2025-09" db="UniProtKB">
        <authorList>
            <consortium name="Ensembl"/>
        </authorList>
    </citation>
    <scope>IDENTIFICATION</scope>
</reference>
<feature type="region of interest" description="Disordered" evidence="1">
    <location>
        <begin position="262"/>
        <end position="292"/>
    </location>
</feature>
<feature type="compositionally biased region" description="Basic and acidic residues" evidence="1">
    <location>
        <begin position="265"/>
        <end position="283"/>
    </location>
</feature>
<name>A0A8B9CEV2_9AVES</name>
<dbReference type="SUPFAM" id="SSF50729">
    <property type="entry name" value="PH domain-like"/>
    <property type="match status" value="1"/>
</dbReference>
<dbReference type="Gene3D" id="3.30.505.10">
    <property type="entry name" value="SH2 domain"/>
    <property type="match status" value="1"/>
</dbReference>
<dbReference type="Proteomes" id="UP000694426">
    <property type="component" value="Unplaced"/>
</dbReference>
<dbReference type="GO" id="GO:1904140">
    <property type="term" value="P:negative regulation of microglial cell migration"/>
    <property type="evidence" value="ECO:0007669"/>
    <property type="project" value="Ensembl"/>
</dbReference>
<evidence type="ECO:0000313" key="3">
    <source>
        <dbReference type="Proteomes" id="UP000694426"/>
    </source>
</evidence>
<reference evidence="2" key="1">
    <citation type="submission" date="2025-08" db="UniProtKB">
        <authorList>
            <consortium name="Ensembl"/>
        </authorList>
    </citation>
    <scope>IDENTIFICATION</scope>
</reference>
<protein>
    <submittedName>
        <fullName evidence="2">Signal transducing adaptor family member 1</fullName>
    </submittedName>
</protein>
<dbReference type="GO" id="GO:0005068">
    <property type="term" value="F:transmembrane receptor protein tyrosine kinase adaptor activity"/>
    <property type="evidence" value="ECO:0007669"/>
    <property type="project" value="Ensembl"/>
</dbReference>
<proteinExistence type="predicted"/>
<sequence length="292" mass="33317">PTDKKPSLQKPPRRISQERQRITGLPLYFQGYLSVRHVKSQEFRVYWTELRGTVLFFYDDKKAPTLSDHENIALCLLQLFLHCHSLFSQADNCEYGKEWKGFILTVAKLSVPPDELLLPEQLRRMHEVLEKEKKRRIMLDDCSSASLNNESLPSKHDSSTVTAMPACFYAVSRKEATEMLEKNPSCGNLILRPGSDSKNYAITVRHGLNMICLVFSFCLFCFSVKQVSLASLQDVINYFVTQTQGNLKPFVMETCHNALQMAHSSESKTRKSPAEGQRHKEELTGTPLLQLS</sequence>